<dbReference type="Proteomes" id="UP001190700">
    <property type="component" value="Unassembled WGS sequence"/>
</dbReference>
<proteinExistence type="predicted"/>
<protein>
    <submittedName>
        <fullName evidence="2">Uncharacterized protein</fullName>
    </submittedName>
</protein>
<keyword evidence="3" id="KW-1185">Reference proteome</keyword>
<feature type="region of interest" description="Disordered" evidence="1">
    <location>
        <begin position="1"/>
        <end position="50"/>
    </location>
</feature>
<feature type="compositionally biased region" description="Basic and acidic residues" evidence="1">
    <location>
        <begin position="13"/>
        <end position="29"/>
    </location>
</feature>
<gene>
    <name evidence="2" type="ORF">CYMTET_8902</name>
</gene>
<reference evidence="2 3" key="1">
    <citation type="journal article" date="2015" name="Genome Biol. Evol.">
        <title>Comparative Genomics of a Bacterivorous Green Alga Reveals Evolutionary Causalities and Consequences of Phago-Mixotrophic Mode of Nutrition.</title>
        <authorList>
            <person name="Burns J.A."/>
            <person name="Paasch A."/>
            <person name="Narechania A."/>
            <person name="Kim E."/>
        </authorList>
    </citation>
    <scope>NUCLEOTIDE SEQUENCE [LARGE SCALE GENOMIC DNA]</scope>
    <source>
        <strain evidence="2 3">PLY_AMNH</strain>
    </source>
</reference>
<sequence>LGSKGSKMSGIKRLHDAADGTAPELKDVAADTSSPVSSKPAFKKPKTEKPLVKAARFAGSYAPGKGPSA</sequence>
<dbReference type="EMBL" id="LGRX02002810">
    <property type="protein sequence ID" value="KAK3283397.1"/>
    <property type="molecule type" value="Genomic_DNA"/>
</dbReference>
<accession>A0AAE0LFN0</accession>
<evidence type="ECO:0000313" key="2">
    <source>
        <dbReference type="EMBL" id="KAK3283397.1"/>
    </source>
</evidence>
<comment type="caution">
    <text evidence="2">The sequence shown here is derived from an EMBL/GenBank/DDBJ whole genome shotgun (WGS) entry which is preliminary data.</text>
</comment>
<feature type="non-terminal residue" evidence="2">
    <location>
        <position position="1"/>
    </location>
</feature>
<organism evidence="2 3">
    <name type="scientific">Cymbomonas tetramitiformis</name>
    <dbReference type="NCBI Taxonomy" id="36881"/>
    <lineage>
        <taxon>Eukaryota</taxon>
        <taxon>Viridiplantae</taxon>
        <taxon>Chlorophyta</taxon>
        <taxon>Pyramimonadophyceae</taxon>
        <taxon>Pyramimonadales</taxon>
        <taxon>Pyramimonadaceae</taxon>
        <taxon>Cymbomonas</taxon>
    </lineage>
</organism>
<name>A0AAE0LFN0_9CHLO</name>
<evidence type="ECO:0000256" key="1">
    <source>
        <dbReference type="SAM" id="MobiDB-lite"/>
    </source>
</evidence>
<dbReference type="AlphaFoldDB" id="A0AAE0LFN0"/>
<evidence type="ECO:0000313" key="3">
    <source>
        <dbReference type="Proteomes" id="UP001190700"/>
    </source>
</evidence>